<dbReference type="Gene3D" id="3.40.50.1000">
    <property type="entry name" value="HAD superfamily/HAD-like"/>
    <property type="match status" value="1"/>
</dbReference>
<name>A0A9P0FAL5_BRAAE</name>
<dbReference type="Gene3D" id="3.30.70.1020">
    <property type="entry name" value="Trehalose-6-phosphate phosphatase related protein, domain 2"/>
    <property type="match status" value="1"/>
</dbReference>
<dbReference type="EC" id="3.1.3.12" evidence="5"/>
<comment type="function">
    <text evidence="5">Removes the phosphate from trehalose 6-phosphate to produce free trehalose.</text>
</comment>
<dbReference type="CDD" id="cd01627">
    <property type="entry name" value="HAD_TPP"/>
    <property type="match status" value="1"/>
</dbReference>
<proteinExistence type="inferred from homology"/>
<comment type="cofactor">
    <cofactor evidence="5">
        <name>a divalent metal cation</name>
        <dbReference type="ChEBI" id="CHEBI:60240"/>
    </cofactor>
</comment>
<dbReference type="PANTHER" id="PTHR43768:SF3">
    <property type="entry name" value="TREHALOSE 6-PHOSPHATE PHOSPHATASE"/>
    <property type="match status" value="1"/>
</dbReference>
<protein>
    <recommendedName>
        <fullName evidence="5">Trehalose 6-phosphate phosphatase</fullName>
        <ecNumber evidence="5">3.1.3.12</ecNumber>
    </recommendedName>
</protein>
<dbReference type="OrthoDB" id="755951at2759"/>
<comment type="catalytic activity">
    <reaction evidence="1 5">
        <text>alpha,alpha-trehalose 6-phosphate + H2O = alpha,alpha-trehalose + phosphate</text>
        <dbReference type="Rhea" id="RHEA:23420"/>
        <dbReference type="ChEBI" id="CHEBI:15377"/>
        <dbReference type="ChEBI" id="CHEBI:16551"/>
        <dbReference type="ChEBI" id="CHEBI:43474"/>
        <dbReference type="ChEBI" id="CHEBI:58429"/>
        <dbReference type="EC" id="3.1.3.12"/>
    </reaction>
</comment>
<dbReference type="InterPro" id="IPR006379">
    <property type="entry name" value="HAD-SF_hydro_IIB"/>
</dbReference>
<dbReference type="InterPro" id="IPR044651">
    <property type="entry name" value="OTSB-like"/>
</dbReference>
<dbReference type="NCBIfam" id="TIGR01484">
    <property type="entry name" value="HAD-SF-IIB"/>
    <property type="match status" value="1"/>
</dbReference>
<dbReference type="PANTHER" id="PTHR43768">
    <property type="entry name" value="TREHALOSE 6-PHOSPHATE PHOSPHATASE"/>
    <property type="match status" value="1"/>
</dbReference>
<evidence type="ECO:0000256" key="1">
    <source>
        <dbReference type="ARBA" id="ARBA00000500"/>
    </source>
</evidence>
<dbReference type="EMBL" id="OV121132">
    <property type="protein sequence ID" value="CAH0546123.1"/>
    <property type="molecule type" value="Genomic_DNA"/>
</dbReference>
<dbReference type="GO" id="GO:0005992">
    <property type="term" value="P:trehalose biosynthetic process"/>
    <property type="evidence" value="ECO:0007669"/>
    <property type="project" value="InterPro"/>
</dbReference>
<organism evidence="6 7">
    <name type="scientific">Brassicogethes aeneus</name>
    <name type="common">Rape pollen beetle</name>
    <name type="synonym">Meligethes aeneus</name>
    <dbReference type="NCBI Taxonomy" id="1431903"/>
    <lineage>
        <taxon>Eukaryota</taxon>
        <taxon>Metazoa</taxon>
        <taxon>Ecdysozoa</taxon>
        <taxon>Arthropoda</taxon>
        <taxon>Hexapoda</taxon>
        <taxon>Insecta</taxon>
        <taxon>Pterygota</taxon>
        <taxon>Neoptera</taxon>
        <taxon>Endopterygota</taxon>
        <taxon>Coleoptera</taxon>
        <taxon>Polyphaga</taxon>
        <taxon>Cucujiformia</taxon>
        <taxon>Nitidulidae</taxon>
        <taxon>Meligethinae</taxon>
        <taxon>Brassicogethes</taxon>
    </lineage>
</organism>
<evidence type="ECO:0000313" key="7">
    <source>
        <dbReference type="Proteomes" id="UP001154078"/>
    </source>
</evidence>
<keyword evidence="7" id="KW-1185">Reference proteome</keyword>
<dbReference type="GO" id="GO:0004805">
    <property type="term" value="F:trehalose-phosphatase activity"/>
    <property type="evidence" value="ECO:0007669"/>
    <property type="project" value="UniProtKB-EC"/>
</dbReference>
<evidence type="ECO:0000256" key="3">
    <source>
        <dbReference type="ARBA" id="ARBA00008770"/>
    </source>
</evidence>
<dbReference type="InterPro" id="IPR036412">
    <property type="entry name" value="HAD-like_sf"/>
</dbReference>
<evidence type="ECO:0000256" key="5">
    <source>
        <dbReference type="RuleBase" id="RU361117"/>
    </source>
</evidence>
<evidence type="ECO:0000313" key="6">
    <source>
        <dbReference type="EMBL" id="CAH0546123.1"/>
    </source>
</evidence>
<comment type="similarity">
    <text evidence="3 5">Belongs to the trehalose phosphatase family.</text>
</comment>
<dbReference type="Proteomes" id="UP001154078">
    <property type="component" value="Chromosome 1"/>
</dbReference>
<dbReference type="InterPro" id="IPR023214">
    <property type="entry name" value="HAD_sf"/>
</dbReference>
<dbReference type="SUPFAM" id="SSF56784">
    <property type="entry name" value="HAD-like"/>
    <property type="match status" value="1"/>
</dbReference>
<dbReference type="AlphaFoldDB" id="A0A9P0FAL5"/>
<dbReference type="Pfam" id="PF02358">
    <property type="entry name" value="Trehalose_PPase"/>
    <property type="match status" value="1"/>
</dbReference>
<comment type="pathway">
    <text evidence="2 5">Glycan biosynthesis; trehalose biosynthesis.</text>
</comment>
<keyword evidence="4 5" id="KW-0378">Hydrolase</keyword>
<accession>A0A9P0FAL5</accession>
<gene>
    <name evidence="6" type="ORF">MELIAE_LOCUS362</name>
</gene>
<dbReference type="InterPro" id="IPR003337">
    <property type="entry name" value="Trehalose_PPase"/>
</dbReference>
<evidence type="ECO:0000256" key="4">
    <source>
        <dbReference type="ARBA" id="ARBA00022801"/>
    </source>
</evidence>
<reference evidence="6" key="1">
    <citation type="submission" date="2021-12" db="EMBL/GenBank/DDBJ databases">
        <authorList>
            <person name="King R."/>
        </authorList>
    </citation>
    <scope>NUCLEOTIDE SEQUENCE</scope>
</reference>
<evidence type="ECO:0000256" key="2">
    <source>
        <dbReference type="ARBA" id="ARBA00005199"/>
    </source>
</evidence>
<sequence>MPHIKCNQIEKVLDEYISNGKKLALLLDYDGTLTPLVAHPDLAVIPNETKEILNRISKYDGLFLAVISGRGLSKVKELVGINGIHYAGNHGFEILSPDGSLYIHQIHEELQKKLREMVDELSKNASDNGAWVEDKTYSITYHYRAVPDQMKKEYQEKALKIMNKSGFRINQAHMAIEAKPPINWNKGTASVMILEKHFSKNWMNETKVIFIGDDTTDEDAMEALKGNSCTFRISQDENVSTHSTHVLKSLDCVLDILKWIDKYYSK</sequence>
<dbReference type="NCBIfam" id="TIGR00685">
    <property type="entry name" value="T6PP"/>
    <property type="match status" value="1"/>
</dbReference>